<dbReference type="Gene3D" id="3.20.20.300">
    <property type="entry name" value="Glycoside hydrolase, family 3, N-terminal domain"/>
    <property type="match status" value="1"/>
</dbReference>
<keyword evidence="5 7" id="KW-0326">Glycosidase</keyword>
<dbReference type="GO" id="GO:0004563">
    <property type="term" value="F:beta-N-acetylhexosaminidase activity"/>
    <property type="evidence" value="ECO:0007669"/>
    <property type="project" value="UniProtKB-EC"/>
</dbReference>
<dbReference type="Proteomes" id="UP000785783">
    <property type="component" value="Unassembled WGS sequence"/>
</dbReference>
<dbReference type="EC" id="3.2.1.52" evidence="3"/>
<dbReference type="InterPro" id="IPR036962">
    <property type="entry name" value="Glyco_hydro_3_N_sf"/>
</dbReference>
<dbReference type="EMBL" id="JADHOK010000056">
    <property type="protein sequence ID" value="MBL6761989.1"/>
    <property type="molecule type" value="Genomic_DNA"/>
</dbReference>
<reference evidence="7" key="1">
    <citation type="submission" date="2020-10" db="EMBL/GenBank/DDBJ databases">
        <title>Microbiome of the Black Sea water column analyzed by genome centric metagenomics.</title>
        <authorList>
            <person name="Cabello-Yeves P.J."/>
            <person name="Callieri C."/>
            <person name="Picazo A."/>
            <person name="Mehrshad M."/>
            <person name="Haro-Moreno J.M."/>
            <person name="Roda-Garcia J."/>
            <person name="Dzembekova N."/>
            <person name="Slabakova V."/>
            <person name="Slabakova N."/>
            <person name="Moncheva S."/>
            <person name="Rodriguez-Valera F."/>
        </authorList>
    </citation>
    <scope>NUCLEOTIDE SEQUENCE</scope>
    <source>
        <strain evidence="7">BS307-5m-G5</strain>
    </source>
</reference>
<dbReference type="SUPFAM" id="SSF51445">
    <property type="entry name" value="(Trans)glycosidases"/>
    <property type="match status" value="1"/>
</dbReference>
<name>A0A937HDV8_9PROT</name>
<dbReference type="GO" id="GO:0005975">
    <property type="term" value="P:carbohydrate metabolic process"/>
    <property type="evidence" value="ECO:0007669"/>
    <property type="project" value="InterPro"/>
</dbReference>
<gene>
    <name evidence="7" type="primary">nagZ</name>
    <name evidence="7" type="ORF">ISQ19_04750</name>
</gene>
<dbReference type="NCBIfam" id="NF003740">
    <property type="entry name" value="PRK05337.1"/>
    <property type="match status" value="1"/>
</dbReference>
<dbReference type="PANTHER" id="PTHR30480">
    <property type="entry name" value="BETA-HEXOSAMINIDASE-RELATED"/>
    <property type="match status" value="1"/>
</dbReference>
<organism evidence="7 8">
    <name type="scientific">PS1 clade bacterium</name>
    <dbReference type="NCBI Taxonomy" id="2175152"/>
    <lineage>
        <taxon>Bacteria</taxon>
        <taxon>Pseudomonadati</taxon>
        <taxon>Pseudomonadota</taxon>
        <taxon>Alphaproteobacteria</taxon>
        <taxon>PS1 clade</taxon>
    </lineage>
</organism>
<evidence type="ECO:0000256" key="5">
    <source>
        <dbReference type="ARBA" id="ARBA00023295"/>
    </source>
</evidence>
<evidence type="ECO:0000313" key="8">
    <source>
        <dbReference type="Proteomes" id="UP000785783"/>
    </source>
</evidence>
<dbReference type="GO" id="GO:0009254">
    <property type="term" value="P:peptidoglycan turnover"/>
    <property type="evidence" value="ECO:0007669"/>
    <property type="project" value="TreeGrafter"/>
</dbReference>
<accession>A0A937HDV8</accession>
<sequence>MADTAPVIFGLKGLSLSDDEAAFFHDARPWGIILFARNIESAAQLRALTDDLREKSGNQNLPILIDQEGGRVARVKPPLAPLYPPMGLYGEMYQTDKVRAVEAARLGAALLAEDLSSLGINVDCAPCLDLRLAGTSDVIGDRAFGEDVESCVALGRAVMDGLEMGGVMPVIKHLPGHGRARVDSHHELPRISEDAETLATSDFAIFKQLNDALIGMTGHLLYEAIDAQTVSTCSKNIIDGVIRRQIGFDGLLMSDDISMSALAGDMGERVVASLEAGCDMILHCNGDMNEMQAVAAAAPNQASIDAKPRFDRVADALATLSAQTPKGARKVWGELMGDIFPESQNAL</sequence>
<comment type="caution">
    <text evidence="7">The sequence shown here is derived from an EMBL/GenBank/DDBJ whole genome shotgun (WGS) entry which is preliminary data.</text>
</comment>
<feature type="domain" description="Glycoside hydrolase family 3 N-terminal" evidence="6">
    <location>
        <begin position="26"/>
        <end position="300"/>
    </location>
</feature>
<dbReference type="InterPro" id="IPR050226">
    <property type="entry name" value="NagZ_Beta-hexosaminidase"/>
</dbReference>
<evidence type="ECO:0000256" key="3">
    <source>
        <dbReference type="ARBA" id="ARBA00012663"/>
    </source>
</evidence>
<dbReference type="PANTHER" id="PTHR30480:SF13">
    <property type="entry name" value="BETA-HEXOSAMINIDASE"/>
    <property type="match status" value="1"/>
</dbReference>
<comment type="catalytic activity">
    <reaction evidence="1">
        <text>Hydrolysis of terminal non-reducing N-acetyl-D-hexosamine residues in N-acetyl-beta-D-hexosaminides.</text>
        <dbReference type="EC" id="3.2.1.52"/>
    </reaction>
</comment>
<dbReference type="InterPro" id="IPR017853">
    <property type="entry name" value="GH"/>
</dbReference>
<protein>
    <recommendedName>
        <fullName evidence="3">beta-N-acetylhexosaminidase</fullName>
        <ecNumber evidence="3">3.2.1.52</ecNumber>
    </recommendedName>
</protein>
<evidence type="ECO:0000256" key="4">
    <source>
        <dbReference type="ARBA" id="ARBA00022801"/>
    </source>
</evidence>
<evidence type="ECO:0000256" key="2">
    <source>
        <dbReference type="ARBA" id="ARBA00005336"/>
    </source>
</evidence>
<evidence type="ECO:0000256" key="1">
    <source>
        <dbReference type="ARBA" id="ARBA00001231"/>
    </source>
</evidence>
<dbReference type="PROSITE" id="PS00775">
    <property type="entry name" value="GLYCOSYL_HYDROL_F3"/>
    <property type="match status" value="1"/>
</dbReference>
<evidence type="ECO:0000313" key="7">
    <source>
        <dbReference type="EMBL" id="MBL6761989.1"/>
    </source>
</evidence>
<proteinExistence type="inferred from homology"/>
<dbReference type="InterPro" id="IPR001764">
    <property type="entry name" value="Glyco_hydro_3_N"/>
</dbReference>
<keyword evidence="4 7" id="KW-0378">Hydrolase</keyword>
<dbReference type="AlphaFoldDB" id="A0A937HDV8"/>
<dbReference type="Pfam" id="PF00933">
    <property type="entry name" value="Glyco_hydro_3"/>
    <property type="match status" value="1"/>
</dbReference>
<evidence type="ECO:0000259" key="6">
    <source>
        <dbReference type="Pfam" id="PF00933"/>
    </source>
</evidence>
<comment type="similarity">
    <text evidence="2">Belongs to the glycosyl hydrolase 3 family.</text>
</comment>
<dbReference type="InterPro" id="IPR019800">
    <property type="entry name" value="Glyco_hydro_3_AS"/>
</dbReference>